<feature type="region of interest" description="Disordered" evidence="9">
    <location>
        <begin position="33"/>
        <end position="63"/>
    </location>
</feature>
<organism evidence="10 11">
    <name type="scientific">Simian immunodeficiency virus</name>
    <name type="common">SIV</name>
    <dbReference type="NCBI Taxonomy" id="11723"/>
    <lineage>
        <taxon>Viruses</taxon>
        <taxon>Riboviria</taxon>
        <taxon>Pararnavirae</taxon>
        <taxon>Artverviricota</taxon>
        <taxon>Revtraviricetes</taxon>
        <taxon>Ortervirales</taxon>
        <taxon>Retroviridae</taxon>
        <taxon>Orthoretrovirinae</taxon>
        <taxon>Lentivirus</taxon>
        <taxon>Lentivirus simimdef</taxon>
    </lineage>
</organism>
<comment type="function">
    <text evidence="8">Escorts unspliced or incompletely spliced viral pre-mRNAs (late transcripts) out of the nucleus of infected cells. These pre-mRNAs carry a recognition sequence called Rev responsive element (RRE) located in the env gene, that is not present in fully spliced viral mRNAs (early transcripts). This function is essential since most viral proteins are translated from unspliced or partially spliced pre-mRNAs which cannot exit the nucleus by the pathway used by fully processed cellular mRNAs.</text>
</comment>
<sequence>MADPANGRDQKLQNLLLACRLIKTLYKSAGLLTSLPADPYPTASGTRSARRNKKRRWRARQRQVRQISHRILESLVGRPEESGNLDLPDLGHLSLDSPEDRQVPVGAAAEGVPTSETAGGSGSQSSSLY</sequence>
<dbReference type="GO" id="GO:0051028">
    <property type="term" value="P:mRNA transport"/>
    <property type="evidence" value="ECO:0007669"/>
    <property type="project" value="UniProtKB-KW"/>
</dbReference>
<accession>Q8JAH6</accession>
<evidence type="ECO:0000256" key="2">
    <source>
        <dbReference type="ARBA" id="ARBA00022448"/>
    </source>
</evidence>
<dbReference type="InterPro" id="IPR000625">
    <property type="entry name" value="REV_protein"/>
</dbReference>
<dbReference type="GO" id="GO:0003700">
    <property type="term" value="F:DNA-binding transcription factor activity"/>
    <property type="evidence" value="ECO:0007669"/>
    <property type="project" value="InterPro"/>
</dbReference>
<keyword evidence="4 8" id="KW-0509">mRNA transport</keyword>
<evidence type="ECO:0000256" key="8">
    <source>
        <dbReference type="RuleBase" id="RU364044"/>
    </source>
</evidence>
<keyword evidence="2 8" id="KW-0813">Transport</keyword>
<evidence type="ECO:0000313" key="11">
    <source>
        <dbReference type="Proteomes" id="UP000257913"/>
    </source>
</evidence>
<evidence type="ECO:0000256" key="3">
    <source>
        <dbReference type="ARBA" id="ARBA00022562"/>
    </source>
</evidence>
<reference evidence="10 11" key="1">
    <citation type="journal article" date="2002" name="J. Virol.">
        <title>Characterization of a novel simian immunodeficiency virus with a vpu gene from greater spot-nosed monkeys (Cercopithecus nictitans) provides new insights into simian/human immunodeficiency virus phylogeny.</title>
        <authorList>
            <person name="Courgnaud V."/>
            <person name="Salemi M."/>
            <person name="Pourrut X."/>
            <person name="Mpoudi-Ngole E."/>
            <person name="Abela B."/>
            <person name="Auzel P."/>
            <person name="Bibollet-Ruche F."/>
            <person name="Hahn B."/>
            <person name="Vandamme A.M."/>
            <person name="Delaporte E."/>
            <person name="Peeters M."/>
        </authorList>
    </citation>
    <scope>NUCLEOTIDE SEQUENCE [LARGE SCALE GENOMIC DNA]</scope>
</reference>
<feature type="region of interest" description="Disordered" evidence="9">
    <location>
        <begin position="75"/>
        <end position="129"/>
    </location>
</feature>
<evidence type="ECO:0000256" key="4">
    <source>
        <dbReference type="ARBA" id="ARBA00022816"/>
    </source>
</evidence>
<organismHost>
    <name type="scientific">Cercopithecidae</name>
    <name type="common">Old World monkeys</name>
    <dbReference type="NCBI Taxonomy" id="9527"/>
</organismHost>
<proteinExistence type="predicted"/>
<comment type="subunit">
    <text evidence="8">Homomultimer; when bound to the RRE. Multimeric assembly is essential for activity.</text>
</comment>
<name>Q8JAH6_SIV</name>
<feature type="compositionally biased region" description="Polar residues" evidence="9">
    <location>
        <begin position="114"/>
        <end position="129"/>
    </location>
</feature>
<protein>
    <recommendedName>
        <fullName evidence="1 8">Protein Rev</fullName>
    </recommendedName>
    <alternativeName>
        <fullName evidence="7 8">Regulator of expression of viral proteins</fullName>
    </alternativeName>
</protein>
<evidence type="ECO:0000313" key="10">
    <source>
        <dbReference type="EMBL" id="AAM90226.1"/>
    </source>
</evidence>
<evidence type="ECO:0000256" key="1">
    <source>
        <dbReference type="ARBA" id="ARBA00020269"/>
    </source>
</evidence>
<gene>
    <name evidence="8" type="primary">rev</name>
</gene>
<evidence type="ECO:0000256" key="7">
    <source>
        <dbReference type="ARBA" id="ARBA00031496"/>
    </source>
</evidence>
<feature type="compositionally biased region" description="Basic residues" evidence="9">
    <location>
        <begin position="48"/>
        <end position="63"/>
    </location>
</feature>
<keyword evidence="6 8" id="KW-1035">Host cytoplasm</keyword>
<evidence type="ECO:0000256" key="9">
    <source>
        <dbReference type="SAM" id="MobiDB-lite"/>
    </source>
</evidence>
<dbReference type="Proteomes" id="UP000257913">
    <property type="component" value="Segment"/>
</dbReference>
<dbReference type="GO" id="GO:0030430">
    <property type="term" value="C:host cell cytoplasm"/>
    <property type="evidence" value="ECO:0007669"/>
    <property type="project" value="UniProtKB-SubCell"/>
</dbReference>
<organismHost>
    <name type="scientific">Pan troglodytes</name>
    <name type="common">Chimpanzee</name>
    <dbReference type="NCBI Taxonomy" id="9598"/>
</organismHost>
<evidence type="ECO:0000256" key="6">
    <source>
        <dbReference type="ARBA" id="ARBA00023200"/>
    </source>
</evidence>
<dbReference type="Pfam" id="PF00424">
    <property type="entry name" value="REV"/>
    <property type="match status" value="1"/>
</dbReference>
<keyword evidence="3 8" id="KW-1048">Host nucleus</keyword>
<dbReference type="EMBL" id="AF468658">
    <property type="protein sequence ID" value="AAM90226.1"/>
    <property type="molecule type" value="Genomic_DNA"/>
</dbReference>
<dbReference type="GO" id="GO:0044196">
    <property type="term" value="C:host cell nucleolus"/>
    <property type="evidence" value="ECO:0007669"/>
    <property type="project" value="UniProtKB-SubCell"/>
</dbReference>
<dbReference type="Gene3D" id="6.10.140.630">
    <property type="match status" value="1"/>
</dbReference>
<comment type="subcellular location">
    <subcellularLocation>
        <location evidence="8">Host cytoplasm</location>
    </subcellularLocation>
    <subcellularLocation>
        <location evidence="8">Host nucleus</location>
        <location evidence="8">Host nucleolus</location>
    </subcellularLocation>
</comment>
<dbReference type="GO" id="GO:0003723">
    <property type="term" value="F:RNA binding"/>
    <property type="evidence" value="ECO:0007669"/>
    <property type="project" value="UniProtKB-KW"/>
</dbReference>
<keyword evidence="5 8" id="KW-0694">RNA-binding</keyword>
<evidence type="ECO:0000256" key="5">
    <source>
        <dbReference type="ARBA" id="ARBA00022884"/>
    </source>
</evidence>